<dbReference type="Gene3D" id="3.40.50.2000">
    <property type="entry name" value="Glycogen Phosphorylase B"/>
    <property type="match status" value="1"/>
</dbReference>
<keyword evidence="2" id="KW-0328">Glycosyltransferase</keyword>
<reference evidence="2" key="1">
    <citation type="submission" date="2023-05" db="EMBL/GenBank/DDBJ databases">
        <authorList>
            <person name="Zhang X."/>
        </authorList>
    </citation>
    <scope>NUCLEOTIDE SEQUENCE</scope>
    <source>
        <strain evidence="2">BD1B2-1</strain>
    </source>
</reference>
<comment type="caution">
    <text evidence="2">The sequence shown here is derived from an EMBL/GenBank/DDBJ whole genome shotgun (WGS) entry which is preliminary data.</text>
</comment>
<proteinExistence type="predicted"/>
<dbReference type="EC" id="2.4.-.-" evidence="2"/>
<dbReference type="Gene3D" id="3.40.50.11010">
    <property type="match status" value="1"/>
</dbReference>
<protein>
    <submittedName>
        <fullName evidence="2">Glycosyltransferase</fullName>
        <ecNumber evidence="2">2.4.-.-</ecNumber>
    </submittedName>
</protein>
<evidence type="ECO:0000313" key="2">
    <source>
        <dbReference type="EMBL" id="MDJ1501454.1"/>
    </source>
</evidence>
<dbReference type="GO" id="GO:0009103">
    <property type="term" value="P:lipopolysaccharide biosynthetic process"/>
    <property type="evidence" value="ECO:0007669"/>
    <property type="project" value="TreeGrafter"/>
</dbReference>
<keyword evidence="1 2" id="KW-0808">Transferase</keyword>
<sequence>MENKDIVMLVQQSWDLEIGSNARNLAMEFARKNRVLYVNPPLDIKTVLKGRKDPKVRQRLKSVWNVAPSLQQVDTNIWIYTPDCICLSINWLTSKSLFRRLNGYNNRLLAKSVWKAICQLEFSGFTLFNDSQMFLGLNQKELIHPEKYIYYVRDYLITQDYFKKHGTWSEAELMQKADLVVANSAYLADYARKSNPQSYDIGQGCELDAFDPAVKHSVPIELTNLPRPIIGYTGFLTAARLDITLLESLADARPDWSFVLVGPEDQVFKDSRLHQKKNVYFTGTKPPSQLPAYLQHLDVCINPQLVNELTIGNYPRKIDEYLGMGKPVVATSTRAMEMFADYVYLAKSSGEYIVLLEKALAEDNHAQALARTAFAKGHTWDASAQAMYDALKPSLLKQKEPVYEP</sequence>
<dbReference type="SUPFAM" id="SSF53756">
    <property type="entry name" value="UDP-Glycosyltransferase/glycogen phosphorylase"/>
    <property type="match status" value="1"/>
</dbReference>
<dbReference type="PANTHER" id="PTHR46401:SF2">
    <property type="entry name" value="GLYCOSYLTRANSFERASE WBBK-RELATED"/>
    <property type="match status" value="1"/>
</dbReference>
<dbReference type="EMBL" id="JASJOU010000003">
    <property type="protein sequence ID" value="MDJ1501454.1"/>
    <property type="molecule type" value="Genomic_DNA"/>
</dbReference>
<name>A0AAE3R4U0_9BACT</name>
<organism evidence="2 3">
    <name type="scientific">Xanthocytophaga agilis</name>
    <dbReference type="NCBI Taxonomy" id="3048010"/>
    <lineage>
        <taxon>Bacteria</taxon>
        <taxon>Pseudomonadati</taxon>
        <taxon>Bacteroidota</taxon>
        <taxon>Cytophagia</taxon>
        <taxon>Cytophagales</taxon>
        <taxon>Rhodocytophagaceae</taxon>
        <taxon>Xanthocytophaga</taxon>
    </lineage>
</organism>
<accession>A0AAE3R4U0</accession>
<keyword evidence="3" id="KW-1185">Reference proteome</keyword>
<dbReference type="RefSeq" id="WP_314510934.1">
    <property type="nucleotide sequence ID" value="NZ_JASJOU010000003.1"/>
</dbReference>
<dbReference type="Proteomes" id="UP001232063">
    <property type="component" value="Unassembled WGS sequence"/>
</dbReference>
<gene>
    <name evidence="2" type="ORF">QNI22_12385</name>
</gene>
<evidence type="ECO:0000256" key="1">
    <source>
        <dbReference type="ARBA" id="ARBA00022679"/>
    </source>
</evidence>
<evidence type="ECO:0000313" key="3">
    <source>
        <dbReference type="Proteomes" id="UP001232063"/>
    </source>
</evidence>
<dbReference type="Pfam" id="PF13692">
    <property type="entry name" value="Glyco_trans_1_4"/>
    <property type="match status" value="1"/>
</dbReference>
<dbReference type="PANTHER" id="PTHR46401">
    <property type="entry name" value="GLYCOSYLTRANSFERASE WBBK-RELATED"/>
    <property type="match status" value="1"/>
</dbReference>
<dbReference type="GO" id="GO:0016757">
    <property type="term" value="F:glycosyltransferase activity"/>
    <property type="evidence" value="ECO:0007669"/>
    <property type="project" value="UniProtKB-KW"/>
</dbReference>
<dbReference type="AlphaFoldDB" id="A0AAE3R4U0"/>